<protein>
    <submittedName>
        <fullName evidence="1">Uncharacterized protein</fullName>
    </submittedName>
</protein>
<reference evidence="1 2" key="1">
    <citation type="journal article" date="2019" name="Nat. Ecol. Evol.">
        <title>Megaphylogeny resolves global patterns of mushroom evolution.</title>
        <authorList>
            <person name="Varga T."/>
            <person name="Krizsan K."/>
            <person name="Foldi C."/>
            <person name="Dima B."/>
            <person name="Sanchez-Garcia M."/>
            <person name="Sanchez-Ramirez S."/>
            <person name="Szollosi G.J."/>
            <person name="Szarkandi J.G."/>
            <person name="Papp V."/>
            <person name="Albert L."/>
            <person name="Andreopoulos W."/>
            <person name="Angelini C."/>
            <person name="Antonin V."/>
            <person name="Barry K.W."/>
            <person name="Bougher N.L."/>
            <person name="Buchanan P."/>
            <person name="Buyck B."/>
            <person name="Bense V."/>
            <person name="Catcheside P."/>
            <person name="Chovatia M."/>
            <person name="Cooper J."/>
            <person name="Damon W."/>
            <person name="Desjardin D."/>
            <person name="Finy P."/>
            <person name="Geml J."/>
            <person name="Haridas S."/>
            <person name="Hughes K."/>
            <person name="Justo A."/>
            <person name="Karasinski D."/>
            <person name="Kautmanova I."/>
            <person name="Kiss B."/>
            <person name="Kocsube S."/>
            <person name="Kotiranta H."/>
            <person name="LaButti K.M."/>
            <person name="Lechner B.E."/>
            <person name="Liimatainen K."/>
            <person name="Lipzen A."/>
            <person name="Lukacs Z."/>
            <person name="Mihaltcheva S."/>
            <person name="Morgado L.N."/>
            <person name="Niskanen T."/>
            <person name="Noordeloos M.E."/>
            <person name="Ohm R.A."/>
            <person name="Ortiz-Santana B."/>
            <person name="Ovrebo C."/>
            <person name="Racz N."/>
            <person name="Riley R."/>
            <person name="Savchenko A."/>
            <person name="Shiryaev A."/>
            <person name="Soop K."/>
            <person name="Spirin V."/>
            <person name="Szebenyi C."/>
            <person name="Tomsovsky M."/>
            <person name="Tulloss R.E."/>
            <person name="Uehling J."/>
            <person name="Grigoriev I.V."/>
            <person name="Vagvolgyi C."/>
            <person name="Papp T."/>
            <person name="Martin F.M."/>
            <person name="Miettinen O."/>
            <person name="Hibbett D.S."/>
            <person name="Nagy L.G."/>
        </authorList>
    </citation>
    <scope>NUCLEOTIDE SEQUENCE [LARGE SCALE GENOMIC DNA]</scope>
    <source>
        <strain evidence="1 2">NL-1719</strain>
    </source>
</reference>
<dbReference type="EMBL" id="ML209338">
    <property type="protein sequence ID" value="TFK58478.1"/>
    <property type="molecule type" value="Genomic_DNA"/>
</dbReference>
<dbReference type="Proteomes" id="UP000308600">
    <property type="component" value="Unassembled WGS sequence"/>
</dbReference>
<organism evidence="1 2">
    <name type="scientific">Pluteus cervinus</name>
    <dbReference type="NCBI Taxonomy" id="181527"/>
    <lineage>
        <taxon>Eukaryota</taxon>
        <taxon>Fungi</taxon>
        <taxon>Dikarya</taxon>
        <taxon>Basidiomycota</taxon>
        <taxon>Agaricomycotina</taxon>
        <taxon>Agaricomycetes</taxon>
        <taxon>Agaricomycetidae</taxon>
        <taxon>Agaricales</taxon>
        <taxon>Pluteineae</taxon>
        <taxon>Pluteaceae</taxon>
        <taxon>Pluteus</taxon>
    </lineage>
</organism>
<accession>A0ACD2ZY43</accession>
<evidence type="ECO:0000313" key="1">
    <source>
        <dbReference type="EMBL" id="TFK58478.1"/>
    </source>
</evidence>
<sequence>NNVRPEREVEFLQEFPPIYSQPYPVLSSPTIVIDDEGRIIVWYLPDILFRVRQVKIWDHSRTLDNILRKSVATQKKSSWRVSKSQFVSNEFQGCINISPAWFQRGHDTNNDNLEVSALLKSPGPARKWVLQMIPTFHLLNAIARIIHPDQHMIGRQAINKLMRDPSWVKEGMSAKELMDSWTTVFSALAIILNRDTPAHRDMSSPQFGLDMMLSVGGYTSAYMTLPGLGLELLWTSGAITALSGPLIVHEVKNSPADRLCIAFYMRSNVHKKLRLLPIQYMTQQRHLSTRI</sequence>
<evidence type="ECO:0000313" key="2">
    <source>
        <dbReference type="Proteomes" id="UP000308600"/>
    </source>
</evidence>
<proteinExistence type="predicted"/>
<name>A0ACD2ZY43_9AGAR</name>
<gene>
    <name evidence="1" type="ORF">BDN72DRAFT_782038</name>
</gene>
<keyword evidence="2" id="KW-1185">Reference proteome</keyword>
<feature type="non-terminal residue" evidence="1">
    <location>
        <position position="1"/>
    </location>
</feature>